<dbReference type="Pfam" id="PF03401">
    <property type="entry name" value="TctC"/>
    <property type="match status" value="1"/>
</dbReference>
<evidence type="ECO:0000256" key="3">
    <source>
        <dbReference type="SAM" id="MobiDB-lite"/>
    </source>
</evidence>
<dbReference type="SUPFAM" id="SSF53850">
    <property type="entry name" value="Periplasmic binding protein-like II"/>
    <property type="match status" value="1"/>
</dbReference>
<dbReference type="InterPro" id="IPR005064">
    <property type="entry name" value="BUG"/>
</dbReference>
<feature type="region of interest" description="Disordered" evidence="3">
    <location>
        <begin position="290"/>
        <end position="309"/>
    </location>
</feature>
<keyword evidence="2" id="KW-0175">Coiled coil</keyword>
<accession>A0A2P8HKZ8</accession>
<dbReference type="AlphaFoldDB" id="A0A2P8HKZ8"/>
<proteinExistence type="inferred from homology"/>
<dbReference type="PROSITE" id="PS51257">
    <property type="entry name" value="PROKAR_LIPOPROTEIN"/>
    <property type="match status" value="1"/>
</dbReference>
<comment type="similarity">
    <text evidence="1">Belongs to the UPF0065 (bug) family.</text>
</comment>
<evidence type="ECO:0000313" key="5">
    <source>
        <dbReference type="Proteomes" id="UP000242310"/>
    </source>
</evidence>
<dbReference type="Gene3D" id="3.40.190.150">
    <property type="entry name" value="Bordetella uptake gene, domain 1"/>
    <property type="match status" value="1"/>
</dbReference>
<evidence type="ECO:0000313" key="4">
    <source>
        <dbReference type="EMBL" id="PSL46893.1"/>
    </source>
</evidence>
<organism evidence="4 5">
    <name type="scientific">Salsuginibacillus halophilus</name>
    <dbReference type="NCBI Taxonomy" id="517424"/>
    <lineage>
        <taxon>Bacteria</taxon>
        <taxon>Bacillati</taxon>
        <taxon>Bacillota</taxon>
        <taxon>Bacilli</taxon>
        <taxon>Bacillales</taxon>
        <taxon>Bacillaceae</taxon>
        <taxon>Salsuginibacillus</taxon>
    </lineage>
</organism>
<reference evidence="4 5" key="1">
    <citation type="submission" date="2018-03" db="EMBL/GenBank/DDBJ databases">
        <title>Genomic Encyclopedia of Type Strains, Phase III (KMG-III): the genomes of soil and plant-associated and newly described type strains.</title>
        <authorList>
            <person name="Whitman W."/>
        </authorList>
    </citation>
    <scope>NUCLEOTIDE SEQUENCE [LARGE SCALE GENOMIC DNA]</scope>
    <source>
        <strain evidence="4 5">CGMCC 1.07653</strain>
    </source>
</reference>
<dbReference type="RefSeq" id="WP_106588229.1">
    <property type="nucleotide sequence ID" value="NZ_PYAV01000005.1"/>
</dbReference>
<comment type="caution">
    <text evidence="4">The sequence shown here is derived from an EMBL/GenBank/DDBJ whole genome shotgun (WGS) entry which is preliminary data.</text>
</comment>
<dbReference type="EMBL" id="PYAV01000005">
    <property type="protein sequence ID" value="PSL46893.1"/>
    <property type="molecule type" value="Genomic_DNA"/>
</dbReference>
<protein>
    <submittedName>
        <fullName evidence="4">Tripartite-type tricarboxylate transporter receptor subunit TctC</fullName>
    </submittedName>
</protein>
<feature type="coiled-coil region" evidence="2">
    <location>
        <begin position="312"/>
        <end position="342"/>
    </location>
</feature>
<name>A0A2P8HKZ8_9BACI</name>
<dbReference type="PIRSF" id="PIRSF017082">
    <property type="entry name" value="YflP"/>
    <property type="match status" value="1"/>
</dbReference>
<dbReference type="InterPro" id="IPR042100">
    <property type="entry name" value="Bug_dom1"/>
</dbReference>
<dbReference type="OrthoDB" id="8881899at2"/>
<dbReference type="PANTHER" id="PTHR42928:SF5">
    <property type="entry name" value="BLR1237 PROTEIN"/>
    <property type="match status" value="1"/>
</dbReference>
<evidence type="ECO:0000256" key="1">
    <source>
        <dbReference type="ARBA" id="ARBA00006987"/>
    </source>
</evidence>
<keyword evidence="5" id="KW-1185">Reference proteome</keyword>
<keyword evidence="4" id="KW-0675">Receptor</keyword>
<gene>
    <name evidence="4" type="ORF">B0H94_10543</name>
</gene>
<dbReference type="CDD" id="cd07012">
    <property type="entry name" value="PBP2_Bug_TTT"/>
    <property type="match status" value="1"/>
</dbReference>
<sequence>MSKFLKTVTFVGAMSLIAACGDDTGGESADGEENGEDAAANYPEENVTMIVPFSAGGTTDVNARLIEDHWSNHFDTNLVIEYREGAGGEVGFTALGDADADGYTIGNINVPHIYLQPEGRDTDFDLDSFAYTSRLVSDPQLLAVHEDSEFETLDDFMDALEEDPGSQTVGIVGTLTGDHITTLQFMDETGLEVNESPFPGASDVVSNLLGGHIDAMMGNLGDVITEQDSIRVLGIATEERHDWLPDAPTFEEQGVDLVAAIDRGVAFPEGTPDEIVETVQDAIEEISNDPDYEQSMEDAGLPNEFLPGDEWEEQIRDEADDARDLLERFEDEVEEAEEAEEELAD</sequence>
<dbReference type="Gene3D" id="3.40.190.10">
    <property type="entry name" value="Periplasmic binding protein-like II"/>
    <property type="match status" value="1"/>
</dbReference>
<dbReference type="Proteomes" id="UP000242310">
    <property type="component" value="Unassembled WGS sequence"/>
</dbReference>
<evidence type="ECO:0000256" key="2">
    <source>
        <dbReference type="SAM" id="Coils"/>
    </source>
</evidence>
<dbReference type="PANTHER" id="PTHR42928">
    <property type="entry name" value="TRICARBOXYLATE-BINDING PROTEIN"/>
    <property type="match status" value="1"/>
</dbReference>